<dbReference type="InterPro" id="IPR036457">
    <property type="entry name" value="PPM-type-like_dom_sf"/>
</dbReference>
<dbReference type="PANTHER" id="PTHR13832">
    <property type="entry name" value="PROTEIN PHOSPHATASE 2C"/>
    <property type="match status" value="1"/>
</dbReference>
<proteinExistence type="predicted"/>
<dbReference type="SMART" id="SM00332">
    <property type="entry name" value="PP2Cc"/>
    <property type="match status" value="1"/>
</dbReference>
<name>A0A0M0JRP6_9EUKA</name>
<dbReference type="SMART" id="SM00331">
    <property type="entry name" value="PP2C_SIG"/>
    <property type="match status" value="1"/>
</dbReference>
<organism evidence="2 3">
    <name type="scientific">Chrysochromulina tobinii</name>
    <dbReference type="NCBI Taxonomy" id="1460289"/>
    <lineage>
        <taxon>Eukaryota</taxon>
        <taxon>Haptista</taxon>
        <taxon>Haptophyta</taxon>
        <taxon>Prymnesiophyceae</taxon>
        <taxon>Prymnesiales</taxon>
        <taxon>Chrysochromulinaceae</taxon>
        <taxon>Chrysochromulina</taxon>
    </lineage>
</organism>
<gene>
    <name evidence="2" type="ORF">Ctob_012574</name>
</gene>
<evidence type="ECO:0000313" key="2">
    <source>
        <dbReference type="EMBL" id="KOO28923.1"/>
    </source>
</evidence>
<protein>
    <submittedName>
        <fullName evidence="2">Protein phosphatase 2c containing protein</fullName>
    </submittedName>
</protein>
<evidence type="ECO:0000259" key="1">
    <source>
        <dbReference type="PROSITE" id="PS51746"/>
    </source>
</evidence>
<dbReference type="Gene3D" id="3.60.40.10">
    <property type="entry name" value="PPM-type phosphatase domain"/>
    <property type="match status" value="1"/>
</dbReference>
<dbReference type="OrthoDB" id="416093at2759"/>
<dbReference type="GO" id="GO:0004722">
    <property type="term" value="F:protein serine/threonine phosphatase activity"/>
    <property type="evidence" value="ECO:0007669"/>
    <property type="project" value="InterPro"/>
</dbReference>
<dbReference type="PROSITE" id="PS51746">
    <property type="entry name" value="PPM_2"/>
    <property type="match status" value="1"/>
</dbReference>
<keyword evidence="3" id="KW-1185">Reference proteome</keyword>
<dbReference type="PANTHER" id="PTHR13832:SF840">
    <property type="entry name" value="PROTEIN PHOSPHATASE 2C 60-RELATED"/>
    <property type="match status" value="1"/>
</dbReference>
<dbReference type="CDD" id="cd00143">
    <property type="entry name" value="PP2Cc"/>
    <property type="match status" value="1"/>
</dbReference>
<reference evidence="3" key="1">
    <citation type="journal article" date="2015" name="PLoS Genet.">
        <title>Genome Sequence and Transcriptome Analyses of Chrysochromulina tobin: Metabolic Tools for Enhanced Algal Fitness in the Prominent Order Prymnesiales (Haptophyceae).</title>
        <authorList>
            <person name="Hovde B.T."/>
            <person name="Deodato C.R."/>
            <person name="Hunsperger H.M."/>
            <person name="Ryken S.A."/>
            <person name="Yost W."/>
            <person name="Jha R.K."/>
            <person name="Patterson J."/>
            <person name="Monnat R.J. Jr."/>
            <person name="Barlow S.B."/>
            <person name="Starkenburg S.R."/>
            <person name="Cattolico R.A."/>
        </authorList>
    </citation>
    <scope>NUCLEOTIDE SEQUENCE</scope>
    <source>
        <strain evidence="3">CCMP291</strain>
    </source>
</reference>
<dbReference type="InterPro" id="IPR001932">
    <property type="entry name" value="PPM-type_phosphatase-like_dom"/>
</dbReference>
<dbReference type="Proteomes" id="UP000037460">
    <property type="component" value="Unassembled WGS sequence"/>
</dbReference>
<dbReference type="AlphaFoldDB" id="A0A0M0JRP6"/>
<dbReference type="SUPFAM" id="SSF81606">
    <property type="entry name" value="PP2C-like"/>
    <property type="match status" value="1"/>
</dbReference>
<evidence type="ECO:0000313" key="3">
    <source>
        <dbReference type="Proteomes" id="UP000037460"/>
    </source>
</evidence>
<accession>A0A0M0JRP6</accession>
<comment type="caution">
    <text evidence="2">The sequence shown here is derived from an EMBL/GenBank/DDBJ whole genome shotgun (WGS) entry which is preliminary data.</text>
</comment>
<sequence length="456" mass="47665">MQPDAAALETADDPVPPPNLFFFFDFDDTLSLCGGIDLSVNANDCDATLARLFGDDARQAALVNLLSALLLQERCFVLTANRGYQMAAHLLNLLLGMRGASHVGGRHVHFVADQTVHFTPTGTKLGASQLGTSHLSAACSAIIGSVSYPDDSSAMLLSVLDGHGADGSAVSSRAMTSIIAVLGGGGAESKRLREDPAAALTAAFEAAQTQLVAAALRKELDANHSGACSLVAYVREQTLWIANAGDCACVLATAQASTTTASDTKAVQSGSRYVARKLSMEHKVDEPNEKTRLEASGAWVRPAVYEANGELSCPARLYRCKGEDSRRLGPGLAISRALGDIDAVSCGLIFTPDVQKHTLQAIPAAADGTPSDAEHDAFLILASDGVWEFLSAQAACDLVAPIYARGGTAAEACKALIEQAQQCWKADDDEYSDDITAIVVFIPALLAALGTGIPLF</sequence>
<dbReference type="EMBL" id="JWZX01002492">
    <property type="protein sequence ID" value="KOO28923.1"/>
    <property type="molecule type" value="Genomic_DNA"/>
</dbReference>
<feature type="domain" description="PPM-type phosphatase" evidence="1">
    <location>
        <begin position="135"/>
        <end position="442"/>
    </location>
</feature>
<dbReference type="Pfam" id="PF00481">
    <property type="entry name" value="PP2C"/>
    <property type="match status" value="1"/>
</dbReference>
<dbReference type="InterPro" id="IPR015655">
    <property type="entry name" value="PP2C"/>
</dbReference>